<keyword evidence="3" id="KW-1185">Reference proteome</keyword>
<evidence type="ECO:0000313" key="2">
    <source>
        <dbReference type="EMBL" id="ROT43362.1"/>
    </source>
</evidence>
<sequence>MAPLACSFRFNSPVLAMSPEAIHPSSFGMSSYEHSAMLPNTIITSTSTKPFPQPCSLSALRPNPHQTVSRKRSRDEAGSNLSSDYQGMSRNPTHRELQEDARYGEGMSRFKRNRGYIADANNQSSGWLGHITHYNTQRSVLANRSETPFIRSTKRATPTGPSSSTTHTAPAPGSLGGNMQPVVDDFTLHLGIGWRKLSEDEHIQAAARGWSRYIENHYPLSSAAILLESRGLQAYLVESAEGFFLFSEDLRQGRLVSVRADVALQNLKCSPPVFEGQDTLFATDAPEIGTAEAQGFRHGYHHGMAMEMS</sequence>
<dbReference type="RefSeq" id="XP_028471168.1">
    <property type="nucleotide sequence ID" value="XM_028610464.1"/>
</dbReference>
<name>A0A3N2Q9E3_SODAK</name>
<gene>
    <name evidence="2" type="ORF">SODALDRAFT_327556</name>
</gene>
<accession>A0A3N2Q9E3</accession>
<dbReference type="OrthoDB" id="5359669at2759"/>
<feature type="region of interest" description="Disordered" evidence="1">
    <location>
        <begin position="152"/>
        <end position="176"/>
    </location>
</feature>
<evidence type="ECO:0000313" key="3">
    <source>
        <dbReference type="Proteomes" id="UP000272025"/>
    </source>
</evidence>
<dbReference type="GeneID" id="39578942"/>
<proteinExistence type="predicted"/>
<feature type="compositionally biased region" description="Polar residues" evidence="1">
    <location>
        <begin position="79"/>
        <end position="91"/>
    </location>
</feature>
<reference evidence="2 3" key="1">
    <citation type="journal article" date="2018" name="Mol. Ecol.">
        <title>The obligate alkalophilic soda-lake fungus Sodiomyces alkalinus has shifted to a protein diet.</title>
        <authorList>
            <person name="Grum-Grzhimaylo A.A."/>
            <person name="Falkoski D.L."/>
            <person name="van den Heuvel J."/>
            <person name="Valero-Jimenez C.A."/>
            <person name="Min B."/>
            <person name="Choi I.G."/>
            <person name="Lipzen A."/>
            <person name="Daum C.G."/>
            <person name="Aanen D.K."/>
            <person name="Tsang A."/>
            <person name="Henrissat B."/>
            <person name="Bilanenko E.N."/>
            <person name="de Vries R.P."/>
            <person name="van Kan J.A.L."/>
            <person name="Grigoriev I.V."/>
            <person name="Debets A.J.M."/>
        </authorList>
    </citation>
    <scope>NUCLEOTIDE SEQUENCE [LARGE SCALE GENOMIC DNA]</scope>
    <source>
        <strain evidence="2 3">F11</strain>
    </source>
</reference>
<feature type="region of interest" description="Disordered" evidence="1">
    <location>
        <begin position="44"/>
        <end position="99"/>
    </location>
</feature>
<protein>
    <submittedName>
        <fullName evidence="2">Uncharacterized protein</fullName>
    </submittedName>
</protein>
<organism evidence="2 3">
    <name type="scientific">Sodiomyces alkalinus (strain CBS 110278 / VKM F-3762 / F11)</name>
    <name type="common">Alkaliphilic filamentous fungus</name>
    <dbReference type="NCBI Taxonomy" id="1314773"/>
    <lineage>
        <taxon>Eukaryota</taxon>
        <taxon>Fungi</taxon>
        <taxon>Dikarya</taxon>
        <taxon>Ascomycota</taxon>
        <taxon>Pezizomycotina</taxon>
        <taxon>Sordariomycetes</taxon>
        <taxon>Hypocreomycetidae</taxon>
        <taxon>Glomerellales</taxon>
        <taxon>Plectosphaerellaceae</taxon>
        <taxon>Sodiomyces</taxon>
    </lineage>
</organism>
<dbReference type="EMBL" id="ML119051">
    <property type="protein sequence ID" value="ROT43362.1"/>
    <property type="molecule type" value="Genomic_DNA"/>
</dbReference>
<feature type="compositionally biased region" description="Low complexity" evidence="1">
    <location>
        <begin position="156"/>
        <end position="173"/>
    </location>
</feature>
<dbReference type="AlphaFoldDB" id="A0A3N2Q9E3"/>
<evidence type="ECO:0000256" key="1">
    <source>
        <dbReference type="SAM" id="MobiDB-lite"/>
    </source>
</evidence>
<dbReference type="Proteomes" id="UP000272025">
    <property type="component" value="Unassembled WGS sequence"/>
</dbReference>